<protein>
    <submittedName>
        <fullName evidence="2">Uncharacterized protein</fullName>
    </submittedName>
</protein>
<evidence type="ECO:0000313" key="2">
    <source>
        <dbReference type="EMBL" id="HCM31068.1"/>
    </source>
</evidence>
<feature type="transmembrane region" description="Helical" evidence="1">
    <location>
        <begin position="156"/>
        <end position="176"/>
    </location>
</feature>
<gene>
    <name evidence="2" type="ORF">DIC32_05240</name>
</gene>
<dbReference type="EMBL" id="DPXL01000066">
    <property type="protein sequence ID" value="HCM31068.1"/>
    <property type="molecule type" value="Genomic_DNA"/>
</dbReference>
<feature type="transmembrane region" description="Helical" evidence="1">
    <location>
        <begin position="7"/>
        <end position="32"/>
    </location>
</feature>
<accession>A0A3D3G0W1</accession>
<dbReference type="Proteomes" id="UP000262257">
    <property type="component" value="Unassembled WGS sequence"/>
</dbReference>
<sequence length="185" mass="21441">MHQSLKFIFRLILALIIFTVTLALLLTCYSKFNTLAQANTWLEHRQQIELVSSNQQSYLLLSNSQKPDRAIFIVLKGKGYISKISCEHYQTTLCLSSYDKSPYREVQKAVLQIIGPYQYIQSINYVDTQTNMPGNLTLTQQQVINFYQQDMSALKYYLLGVFLFTIIALISSIRILKNFRSFLTK</sequence>
<keyword evidence="1" id="KW-1133">Transmembrane helix</keyword>
<keyword evidence="1" id="KW-0812">Transmembrane</keyword>
<keyword evidence="1" id="KW-0472">Membrane</keyword>
<dbReference type="AlphaFoldDB" id="A0A3D3G0W1"/>
<organism evidence="2 3">
    <name type="scientific">Acinetobacter radioresistens</name>
    <dbReference type="NCBI Taxonomy" id="40216"/>
    <lineage>
        <taxon>Bacteria</taxon>
        <taxon>Pseudomonadati</taxon>
        <taxon>Pseudomonadota</taxon>
        <taxon>Gammaproteobacteria</taxon>
        <taxon>Moraxellales</taxon>
        <taxon>Moraxellaceae</taxon>
        <taxon>Acinetobacter</taxon>
    </lineage>
</organism>
<evidence type="ECO:0000256" key="1">
    <source>
        <dbReference type="SAM" id="Phobius"/>
    </source>
</evidence>
<proteinExistence type="predicted"/>
<evidence type="ECO:0000313" key="3">
    <source>
        <dbReference type="Proteomes" id="UP000262257"/>
    </source>
</evidence>
<reference evidence="2 3" key="1">
    <citation type="journal article" date="2018" name="Nat. Biotechnol.">
        <title>A standardized bacterial taxonomy based on genome phylogeny substantially revises the tree of life.</title>
        <authorList>
            <person name="Parks D.H."/>
            <person name="Chuvochina M."/>
            <person name="Waite D.W."/>
            <person name="Rinke C."/>
            <person name="Skarshewski A."/>
            <person name="Chaumeil P.A."/>
            <person name="Hugenholtz P."/>
        </authorList>
    </citation>
    <scope>NUCLEOTIDE SEQUENCE [LARGE SCALE GENOMIC DNA]</scope>
    <source>
        <strain evidence="2">UBA10045</strain>
    </source>
</reference>
<comment type="caution">
    <text evidence="2">The sequence shown here is derived from an EMBL/GenBank/DDBJ whole genome shotgun (WGS) entry which is preliminary data.</text>
</comment>
<name>A0A3D3G0W1_ACIRA</name>